<dbReference type="Proteomes" id="UP000594262">
    <property type="component" value="Unplaced"/>
</dbReference>
<keyword evidence="2" id="KW-1185">Reference proteome</keyword>
<reference evidence="1" key="1">
    <citation type="submission" date="2021-01" db="UniProtKB">
        <authorList>
            <consortium name="EnsemblMetazoa"/>
        </authorList>
    </citation>
    <scope>IDENTIFICATION</scope>
</reference>
<evidence type="ECO:0000313" key="2">
    <source>
        <dbReference type="Proteomes" id="UP000594262"/>
    </source>
</evidence>
<proteinExistence type="predicted"/>
<sequence>MNRSDEIDIQIARGFIFDSPRGTFLKSETDSFDFLVSPSYDYQYLNRKKLSCGAFILDTGCLVNFTLTNENNLSKYLNVKTSNVDAVTNELKEDQSWSLPVPEAFTNTTGHFLFSSDLTYCLSIHLERPKSLDNVVKSIVRISMFSFLNDTDKSSIRSSYELHKNIQCIRSTKKVTSIKVCMSTNHTLCIVLNYENPKDKTVQVLKVHHRLSQNDIDVDLIKQIRLSPILTYIRDLSFNQFGDKLIVECAKDFAICPMSTEYVDKCKPFQGSHPFITYNVSLKMELLIRDSYLELGSCIEIYEIKSELSEEERKKKQLSYSLIWKVTAEELGLHRVHVFQVQSFTETLIFYNQSHTIHVLNPFKKKIINQLEMNNGPMDLLCRSCMVDWSCHEVYVKFIDSSRSYCHLKVYQLKSPFTYSLLDQAARKVLNTFSIDDLSKLNLPNVFRKKLGYF</sequence>
<accession>A0A7M5X1V0</accession>
<protein>
    <submittedName>
        <fullName evidence="1">Uncharacterized protein</fullName>
    </submittedName>
</protein>
<dbReference type="AlphaFoldDB" id="A0A7M5X1V0"/>
<name>A0A7M5X1V0_9CNID</name>
<dbReference type="EnsemblMetazoa" id="CLYHEMT016684.1">
    <property type="protein sequence ID" value="CLYHEMP016684.1"/>
    <property type="gene ID" value="CLYHEMG016684"/>
</dbReference>
<evidence type="ECO:0000313" key="1">
    <source>
        <dbReference type="EnsemblMetazoa" id="CLYHEMP016684.1"/>
    </source>
</evidence>
<organism evidence="1 2">
    <name type="scientific">Clytia hemisphaerica</name>
    <dbReference type="NCBI Taxonomy" id="252671"/>
    <lineage>
        <taxon>Eukaryota</taxon>
        <taxon>Metazoa</taxon>
        <taxon>Cnidaria</taxon>
        <taxon>Hydrozoa</taxon>
        <taxon>Hydroidolina</taxon>
        <taxon>Leptothecata</taxon>
        <taxon>Obeliida</taxon>
        <taxon>Clytiidae</taxon>
        <taxon>Clytia</taxon>
    </lineage>
</organism>